<dbReference type="Pfam" id="PF00201">
    <property type="entry name" value="UDPGT"/>
    <property type="match status" value="1"/>
</dbReference>
<dbReference type="FunFam" id="3.40.50.2000:FF:000047">
    <property type="entry name" value="Glycosyltransferase"/>
    <property type="match status" value="1"/>
</dbReference>
<keyword evidence="2 4" id="KW-0328">Glycosyltransferase</keyword>
<comment type="caution">
    <text evidence="6">The sequence shown here is derived from an EMBL/GenBank/DDBJ whole genome shotgun (WGS) entry which is preliminary data.</text>
</comment>
<dbReference type="PANTHER" id="PTHR48047:SF45">
    <property type="entry name" value="SCOPOLETIN GLUCOSYLTRANSFERASE-LIKE"/>
    <property type="match status" value="1"/>
</dbReference>
<keyword evidence="7" id="KW-1185">Reference proteome</keyword>
<comment type="similarity">
    <text evidence="1 4">Belongs to the UDP-glycosyltransferase family.</text>
</comment>
<evidence type="ECO:0000256" key="1">
    <source>
        <dbReference type="ARBA" id="ARBA00009995"/>
    </source>
</evidence>
<dbReference type="PROSITE" id="PS00375">
    <property type="entry name" value="UDPGT"/>
    <property type="match status" value="1"/>
</dbReference>
<evidence type="ECO:0000256" key="4">
    <source>
        <dbReference type="RuleBase" id="RU003718"/>
    </source>
</evidence>
<dbReference type="AlphaFoldDB" id="A0AAN9JZJ2"/>
<dbReference type="SUPFAM" id="SSF53756">
    <property type="entry name" value="UDP-Glycosyltransferase/glycogen phosphorylase"/>
    <property type="match status" value="1"/>
</dbReference>
<dbReference type="InterPro" id="IPR035595">
    <property type="entry name" value="UDP_glycos_trans_CS"/>
</dbReference>
<dbReference type="GO" id="GO:0035251">
    <property type="term" value="F:UDP-glucosyltransferase activity"/>
    <property type="evidence" value="ECO:0007669"/>
    <property type="project" value="UniProtKB-ARBA"/>
</dbReference>
<dbReference type="Proteomes" id="UP001367508">
    <property type="component" value="Unassembled WGS sequence"/>
</dbReference>
<protein>
    <recommendedName>
        <fullName evidence="5">Glycosyltransferase</fullName>
        <ecNumber evidence="5">2.4.1.-</ecNumber>
    </recommendedName>
</protein>
<organism evidence="6 7">
    <name type="scientific">Canavalia gladiata</name>
    <name type="common">Sword bean</name>
    <name type="synonym">Dolichos gladiatus</name>
    <dbReference type="NCBI Taxonomy" id="3824"/>
    <lineage>
        <taxon>Eukaryota</taxon>
        <taxon>Viridiplantae</taxon>
        <taxon>Streptophyta</taxon>
        <taxon>Embryophyta</taxon>
        <taxon>Tracheophyta</taxon>
        <taxon>Spermatophyta</taxon>
        <taxon>Magnoliopsida</taxon>
        <taxon>eudicotyledons</taxon>
        <taxon>Gunneridae</taxon>
        <taxon>Pentapetalae</taxon>
        <taxon>rosids</taxon>
        <taxon>fabids</taxon>
        <taxon>Fabales</taxon>
        <taxon>Fabaceae</taxon>
        <taxon>Papilionoideae</taxon>
        <taxon>50 kb inversion clade</taxon>
        <taxon>NPAAA clade</taxon>
        <taxon>indigoferoid/millettioid clade</taxon>
        <taxon>Phaseoleae</taxon>
        <taxon>Canavalia</taxon>
    </lineage>
</organism>
<name>A0AAN9JZJ2_CANGL</name>
<sequence>MEEKMDEKLHIMFLPFLAFGHMIPMGDMARVFSARGVRASIVTTPVNAPTFSWTESESESEIEILTVKFPCAEVGLPEGCENTESVPSPDMLHPFFKATTMLQAPLEELLLKHRPHCLIAASFFPWATQSAAKFKIPRLVFHGTGAFALCASECVRLYKPYKNVSSDSEPFPIPHLPGEIKITRMVLPEYIKSDAETDFTRAMEAIRDSEVASLGVVVNSFYELEEVYADYYKEVLGRNTWHIGPVSVCMRKQEKGRRGKAGWMDEGEVLKWLNSKEPNTVVYVCFGSVANFNETQLQEIAKGLEASGQHFIWVVRRSDRGWLPEGFETRMKGKGLIMWGWAPQLLILQHQAVGGFVTHCGWNSTLEAISAGVPMVTWPVSAEQFYNEKFVTDLLQIGVPVGAKQWVRVFGDSVTGHAIEKALNRIMTGEEAEAMRNRAHKLAQMATAAVQQPKGSSYCQFAALIQHIRSYRMP</sequence>
<dbReference type="InterPro" id="IPR002213">
    <property type="entry name" value="UDP_glucos_trans"/>
</dbReference>
<dbReference type="CDD" id="cd03784">
    <property type="entry name" value="GT1_Gtf-like"/>
    <property type="match status" value="1"/>
</dbReference>
<dbReference type="FunFam" id="3.40.50.2000:FF:000071">
    <property type="entry name" value="Glycosyltransferase"/>
    <property type="match status" value="1"/>
</dbReference>
<dbReference type="Gene3D" id="3.40.50.2000">
    <property type="entry name" value="Glycogen Phosphorylase B"/>
    <property type="match status" value="2"/>
</dbReference>
<evidence type="ECO:0000313" key="6">
    <source>
        <dbReference type="EMBL" id="KAK7308205.1"/>
    </source>
</evidence>
<evidence type="ECO:0000256" key="5">
    <source>
        <dbReference type="RuleBase" id="RU362057"/>
    </source>
</evidence>
<evidence type="ECO:0000256" key="2">
    <source>
        <dbReference type="ARBA" id="ARBA00022676"/>
    </source>
</evidence>
<dbReference type="EMBL" id="JAYMYQ010000010">
    <property type="protein sequence ID" value="KAK7308205.1"/>
    <property type="molecule type" value="Genomic_DNA"/>
</dbReference>
<reference evidence="6 7" key="1">
    <citation type="submission" date="2024-01" db="EMBL/GenBank/DDBJ databases">
        <title>The genomes of 5 underutilized Papilionoideae crops provide insights into root nodulation and disease resistanc.</title>
        <authorList>
            <person name="Jiang F."/>
        </authorList>
    </citation>
    <scope>NUCLEOTIDE SEQUENCE [LARGE SCALE GENOMIC DNA]</scope>
    <source>
        <strain evidence="6">LVBAO_FW01</strain>
        <tissue evidence="6">Leaves</tissue>
    </source>
</reference>
<dbReference type="EC" id="2.4.1.-" evidence="5"/>
<dbReference type="PANTHER" id="PTHR48047">
    <property type="entry name" value="GLYCOSYLTRANSFERASE"/>
    <property type="match status" value="1"/>
</dbReference>
<gene>
    <name evidence="6" type="ORF">VNO77_41805</name>
</gene>
<evidence type="ECO:0000256" key="3">
    <source>
        <dbReference type="ARBA" id="ARBA00022679"/>
    </source>
</evidence>
<keyword evidence="3 4" id="KW-0808">Transferase</keyword>
<accession>A0AAN9JZJ2</accession>
<proteinExistence type="inferred from homology"/>
<evidence type="ECO:0000313" key="7">
    <source>
        <dbReference type="Proteomes" id="UP001367508"/>
    </source>
</evidence>